<reference evidence="1 2" key="1">
    <citation type="submission" date="2019-04" db="EMBL/GenBank/DDBJ databases">
        <title>Microbes associate with the intestines of laboratory mice.</title>
        <authorList>
            <person name="Navarre W."/>
            <person name="Wong E."/>
            <person name="Huang K."/>
            <person name="Tropini C."/>
            <person name="Ng K."/>
            <person name="Yu B."/>
        </authorList>
    </citation>
    <scope>NUCLEOTIDE SEQUENCE [LARGE SCALE GENOMIC DNA]</scope>
    <source>
        <strain evidence="1 2">NM63_1-25</strain>
    </source>
</reference>
<evidence type="ECO:0000313" key="2">
    <source>
        <dbReference type="Proteomes" id="UP000309566"/>
    </source>
</evidence>
<proteinExistence type="predicted"/>
<evidence type="ECO:0000313" key="1">
    <source>
        <dbReference type="EMBL" id="TGY37488.1"/>
    </source>
</evidence>
<gene>
    <name evidence="1" type="ORF">E5353_08080</name>
</gene>
<accession>A0A4S2D744</accession>
<dbReference type="EMBL" id="SRYX01000023">
    <property type="protein sequence ID" value="TGY37488.1"/>
    <property type="molecule type" value="Genomic_DNA"/>
</dbReference>
<organism evidence="1 2">
    <name type="scientific">Bacteroides caecimuris</name>
    <dbReference type="NCBI Taxonomy" id="1796613"/>
    <lineage>
        <taxon>Bacteria</taxon>
        <taxon>Pseudomonadati</taxon>
        <taxon>Bacteroidota</taxon>
        <taxon>Bacteroidia</taxon>
        <taxon>Bacteroidales</taxon>
        <taxon>Bacteroidaceae</taxon>
        <taxon>Bacteroides</taxon>
    </lineage>
</organism>
<name>A0A4S2D744_9BACE</name>
<sequence>MWILIISLVLLGVIALIAGIIRNKRLQKKIEKGELDRMPEVKEVDAECCGQHEVCERDSLLAAVSKKVEYYDDEELDQFIGRAGDAYTEEEADMFRDVLYTTLDVEVAGWVRSLQLRGIELPDDLKDEVFLIIGERRNVGVKKG</sequence>
<protein>
    <submittedName>
        <fullName evidence="1">Phospholipase</fullName>
    </submittedName>
</protein>
<dbReference type="RefSeq" id="WP_135999477.1">
    <property type="nucleotide sequence ID" value="NZ_SRYX01000023.1"/>
</dbReference>
<comment type="caution">
    <text evidence="1">The sequence shown here is derived from an EMBL/GenBank/DDBJ whole genome shotgun (WGS) entry which is preliminary data.</text>
</comment>
<dbReference type="AlphaFoldDB" id="A0A4S2D744"/>
<dbReference type="Proteomes" id="UP000309566">
    <property type="component" value="Unassembled WGS sequence"/>
</dbReference>